<reference evidence="1 2" key="1">
    <citation type="submission" date="2018-05" db="EMBL/GenBank/DDBJ databases">
        <title>Genome sequencing and assembly of the regulated plant pathogen Lachnellula willkommii and related sister species for the development of diagnostic species identification markers.</title>
        <authorList>
            <person name="Giroux E."/>
            <person name="Bilodeau G."/>
        </authorList>
    </citation>
    <scope>NUCLEOTIDE SEQUENCE [LARGE SCALE GENOMIC DNA]</scope>
    <source>
        <strain evidence="1 2">CBS 172.35</strain>
    </source>
</reference>
<gene>
    <name evidence="1" type="primary">Znfx1_2</name>
    <name evidence="1" type="ORF">LAWI1_G008163</name>
</gene>
<name>A0A559M3E8_9HELO</name>
<dbReference type="Proteomes" id="UP000315522">
    <property type="component" value="Unassembled WGS sequence"/>
</dbReference>
<dbReference type="AlphaFoldDB" id="A0A559M3E8"/>
<organism evidence="1 2">
    <name type="scientific">Lachnellula willkommii</name>
    <dbReference type="NCBI Taxonomy" id="215461"/>
    <lineage>
        <taxon>Eukaryota</taxon>
        <taxon>Fungi</taxon>
        <taxon>Dikarya</taxon>
        <taxon>Ascomycota</taxon>
        <taxon>Pezizomycotina</taxon>
        <taxon>Leotiomycetes</taxon>
        <taxon>Helotiales</taxon>
        <taxon>Lachnaceae</taxon>
        <taxon>Lachnellula</taxon>
    </lineage>
</organism>
<proteinExistence type="predicted"/>
<evidence type="ECO:0000313" key="2">
    <source>
        <dbReference type="Proteomes" id="UP000315522"/>
    </source>
</evidence>
<accession>A0A559M3E8</accession>
<evidence type="ECO:0000313" key="1">
    <source>
        <dbReference type="EMBL" id="TVY87429.1"/>
    </source>
</evidence>
<dbReference type="Gene3D" id="3.40.50.300">
    <property type="entry name" value="P-loop containing nucleotide triphosphate hydrolases"/>
    <property type="match status" value="1"/>
</dbReference>
<sequence>MMKSVGFLKTINRINVLLSRAKHGMYLISNADTYAHILMWSKVLSMLKEANAISLDGGCREMCDRPLNECGHCCMANCHSEPLHASSECREPCERALEHCGHPCRKTCGEPCGPCTVTVSNLLLPCGHIKNDVLYCSRPTRNQPHILQLAMQ</sequence>
<dbReference type="InterPro" id="IPR027417">
    <property type="entry name" value="P-loop_NTPase"/>
</dbReference>
<comment type="caution">
    <text evidence="1">The sequence shown here is derived from an EMBL/GenBank/DDBJ whole genome shotgun (WGS) entry which is preliminary data.</text>
</comment>
<keyword evidence="2" id="KW-1185">Reference proteome</keyword>
<dbReference type="EMBL" id="QGML01002456">
    <property type="protein sequence ID" value="TVY87429.1"/>
    <property type="molecule type" value="Genomic_DNA"/>
</dbReference>
<protein>
    <submittedName>
        <fullName evidence="1">NFX1-type zinc finger-containing protein</fullName>
    </submittedName>
</protein>